<keyword evidence="4" id="KW-0862">Zinc</keyword>
<dbReference type="InterPro" id="IPR051061">
    <property type="entry name" value="Zinc_finger_trans_reg"/>
</dbReference>
<evidence type="ECO:0000256" key="2">
    <source>
        <dbReference type="ARBA" id="ARBA00022723"/>
    </source>
</evidence>
<evidence type="ECO:0000313" key="11">
    <source>
        <dbReference type="EMBL" id="CAL8121676.1"/>
    </source>
</evidence>
<feature type="region of interest" description="Disordered" evidence="9">
    <location>
        <begin position="284"/>
        <end position="320"/>
    </location>
</feature>
<proteinExistence type="predicted"/>
<dbReference type="PANTHER" id="PTHR46179:SF13">
    <property type="entry name" value="C2H2-TYPE DOMAIN-CONTAINING PROTEIN"/>
    <property type="match status" value="1"/>
</dbReference>
<keyword evidence="2" id="KW-0479">Metal-binding</keyword>
<evidence type="ECO:0000256" key="9">
    <source>
        <dbReference type="SAM" id="MobiDB-lite"/>
    </source>
</evidence>
<name>A0ABP1R8T4_9HEXA</name>
<reference evidence="11 12" key="1">
    <citation type="submission" date="2024-08" db="EMBL/GenBank/DDBJ databases">
        <authorList>
            <person name="Cucini C."/>
            <person name="Frati F."/>
        </authorList>
    </citation>
    <scope>NUCLEOTIDE SEQUENCE [LARGE SCALE GENOMIC DNA]</scope>
</reference>
<dbReference type="InterPro" id="IPR013087">
    <property type="entry name" value="Znf_C2H2_type"/>
</dbReference>
<evidence type="ECO:0000256" key="4">
    <source>
        <dbReference type="ARBA" id="ARBA00022833"/>
    </source>
</evidence>
<dbReference type="PROSITE" id="PS00028">
    <property type="entry name" value="ZINC_FINGER_C2H2_1"/>
    <property type="match status" value="2"/>
</dbReference>
<feature type="domain" description="C2H2-type" evidence="10">
    <location>
        <begin position="325"/>
        <end position="355"/>
    </location>
</feature>
<feature type="compositionally biased region" description="Low complexity" evidence="9">
    <location>
        <begin position="288"/>
        <end position="313"/>
    </location>
</feature>
<evidence type="ECO:0000256" key="6">
    <source>
        <dbReference type="ARBA" id="ARBA00023163"/>
    </source>
</evidence>
<keyword evidence="7" id="KW-0539">Nucleus</keyword>
<sequence length="553" mass="61543">MEEFRSNLMLLLHCRYPQGMLLDKLEEEYEKYYLKRVEPYMFYSEAPSWRNVFEKTYLHNDLKLFEINNTVYVKPVGIRSEAEMALIAKLAKYSHFHYAQDTFFQLRDCTCCQQVYQGFSSLNHYGTGTSLSTAAVAAVSNQYTPGNTIQQQQQQQTGDQFRTVQYVAAPTTIQGATIQGSSATNLTATNLSMNGAVKYETRFEDPNLRTAPGDYYIMLQGTQNTIQGRYDNLGNLASPPIQAHRTTDSTIGQTQQQQQQVVYAATPAAQGTQQWNFTRTTGEVNVAQPQNTQTTPTPTKSKKGSSQSQSTPKASKSTPADKQVHYCRWEGCKKSFRRLKLLENHERMAHSQQGDDGMGCSTVGCDKKFNDKKQLQHHESRCELKPHRCSWEGCDKTFRTSKLLHGHISAVHRRIGRNTYKCSIPGCQQAYPDSTKLKTHEVRCKFRYETLADIKMETDAANAALLVAANAVGDVTSVPTVTADVAAVSSANNMTASSVTVGGATNAEDAMNMSMSNSSIEGNKQPASTVDLSFMVKNDVGGDEQCFVPQTHI</sequence>
<gene>
    <name evidence="11" type="ORF">ODALV1_LOCUS19488</name>
</gene>
<organism evidence="11 12">
    <name type="scientific">Orchesella dallaii</name>
    <dbReference type="NCBI Taxonomy" id="48710"/>
    <lineage>
        <taxon>Eukaryota</taxon>
        <taxon>Metazoa</taxon>
        <taxon>Ecdysozoa</taxon>
        <taxon>Arthropoda</taxon>
        <taxon>Hexapoda</taxon>
        <taxon>Collembola</taxon>
        <taxon>Entomobryomorpha</taxon>
        <taxon>Entomobryoidea</taxon>
        <taxon>Orchesellidae</taxon>
        <taxon>Orchesellinae</taxon>
        <taxon>Orchesella</taxon>
    </lineage>
</organism>
<comment type="subcellular location">
    <subcellularLocation>
        <location evidence="1">Nucleus</location>
    </subcellularLocation>
</comment>
<accession>A0ABP1R8T4</accession>
<comment type="caution">
    <text evidence="11">The sequence shown here is derived from an EMBL/GenBank/DDBJ whole genome shotgun (WGS) entry which is preliminary data.</text>
</comment>
<evidence type="ECO:0000256" key="5">
    <source>
        <dbReference type="ARBA" id="ARBA00023015"/>
    </source>
</evidence>
<dbReference type="PANTHER" id="PTHR46179">
    <property type="entry name" value="ZINC FINGER PROTEIN"/>
    <property type="match status" value="1"/>
</dbReference>
<evidence type="ECO:0000256" key="8">
    <source>
        <dbReference type="PROSITE-ProRule" id="PRU00042"/>
    </source>
</evidence>
<keyword evidence="3 8" id="KW-0863">Zinc-finger</keyword>
<keyword evidence="5" id="KW-0805">Transcription regulation</keyword>
<evidence type="ECO:0000259" key="10">
    <source>
        <dbReference type="PROSITE" id="PS50157"/>
    </source>
</evidence>
<dbReference type="Proteomes" id="UP001642540">
    <property type="component" value="Unassembled WGS sequence"/>
</dbReference>
<evidence type="ECO:0000256" key="7">
    <source>
        <dbReference type="ARBA" id="ARBA00023242"/>
    </source>
</evidence>
<keyword evidence="12" id="KW-1185">Reference proteome</keyword>
<dbReference type="EMBL" id="CAXLJM020000066">
    <property type="protein sequence ID" value="CAL8121676.1"/>
    <property type="molecule type" value="Genomic_DNA"/>
</dbReference>
<dbReference type="PROSITE" id="PS50157">
    <property type="entry name" value="ZINC_FINGER_C2H2_2"/>
    <property type="match status" value="2"/>
</dbReference>
<evidence type="ECO:0000256" key="1">
    <source>
        <dbReference type="ARBA" id="ARBA00004123"/>
    </source>
</evidence>
<evidence type="ECO:0000313" key="12">
    <source>
        <dbReference type="Proteomes" id="UP001642540"/>
    </source>
</evidence>
<protein>
    <recommendedName>
        <fullName evidence="10">C2H2-type domain-containing protein</fullName>
    </recommendedName>
</protein>
<keyword evidence="6" id="KW-0804">Transcription</keyword>
<evidence type="ECO:0000256" key="3">
    <source>
        <dbReference type="ARBA" id="ARBA00022771"/>
    </source>
</evidence>
<feature type="domain" description="C2H2-type" evidence="10">
    <location>
        <begin position="387"/>
        <end position="412"/>
    </location>
</feature>
<dbReference type="SMART" id="SM00355">
    <property type="entry name" value="ZnF_C2H2"/>
    <property type="match status" value="4"/>
</dbReference>
<dbReference type="Gene3D" id="3.30.160.60">
    <property type="entry name" value="Classic Zinc Finger"/>
    <property type="match status" value="2"/>
</dbReference>